<dbReference type="SUPFAM" id="SSF53639">
    <property type="entry name" value="AraD/HMP-PK domain-like"/>
    <property type="match status" value="1"/>
</dbReference>
<organism evidence="2 3">
    <name type="scientific">Hortaea werneckii</name>
    <name type="common">Black yeast</name>
    <name type="synonym">Cladosporium werneckii</name>
    <dbReference type="NCBI Taxonomy" id="91943"/>
    <lineage>
        <taxon>Eukaryota</taxon>
        <taxon>Fungi</taxon>
        <taxon>Dikarya</taxon>
        <taxon>Ascomycota</taxon>
        <taxon>Pezizomycotina</taxon>
        <taxon>Dothideomycetes</taxon>
        <taxon>Dothideomycetidae</taxon>
        <taxon>Mycosphaerellales</taxon>
        <taxon>Teratosphaeriaceae</taxon>
        <taxon>Hortaea</taxon>
    </lineage>
</organism>
<dbReference type="Gene3D" id="3.40.225.10">
    <property type="entry name" value="Class II aldolase/adducin N-terminal domain"/>
    <property type="match status" value="1"/>
</dbReference>
<dbReference type="InterPro" id="IPR001303">
    <property type="entry name" value="Aldolase_II/adducin_N"/>
</dbReference>
<dbReference type="Proteomes" id="UP000269539">
    <property type="component" value="Unassembled WGS sequence"/>
</dbReference>
<dbReference type="PANTHER" id="PTHR10672:SF3">
    <property type="entry name" value="PROTEIN HU-LI TAI SHAO"/>
    <property type="match status" value="1"/>
</dbReference>
<evidence type="ECO:0000313" key="3">
    <source>
        <dbReference type="Proteomes" id="UP000269539"/>
    </source>
</evidence>
<comment type="caution">
    <text evidence="2">The sequence shown here is derived from an EMBL/GenBank/DDBJ whole genome shotgun (WGS) entry which is preliminary data.</text>
</comment>
<dbReference type="SMART" id="SM01007">
    <property type="entry name" value="Aldolase_II"/>
    <property type="match status" value="1"/>
</dbReference>
<reference evidence="2 3" key="1">
    <citation type="journal article" date="2018" name="BMC Genomics">
        <title>Genomic evidence for intraspecific hybridization in a clonal and extremely halotolerant yeast.</title>
        <authorList>
            <person name="Gostincar C."/>
            <person name="Stajich J.E."/>
            <person name="Zupancic J."/>
            <person name="Zalar P."/>
            <person name="Gunde-Cimerman N."/>
        </authorList>
    </citation>
    <scope>NUCLEOTIDE SEQUENCE [LARGE SCALE GENOMIC DNA]</scope>
    <source>
        <strain evidence="2 3">EXF-10513</strain>
    </source>
</reference>
<accession>A0A3M7HJK5</accession>
<dbReference type="NCBIfam" id="NF005451">
    <property type="entry name" value="PRK07044.1"/>
    <property type="match status" value="1"/>
</dbReference>
<evidence type="ECO:0000259" key="1">
    <source>
        <dbReference type="SMART" id="SM01007"/>
    </source>
</evidence>
<gene>
    <name evidence="2" type="ORF">D0864_00467</name>
</gene>
<name>A0A3M7HJK5_HORWE</name>
<sequence>MKTLRRACGSLAPTCNILDRPFRRNQILDFANTTKALSRQACTKSFDPRSYAPDDRFSSDNVGTLLRKSILNQIPVDEAKARIELAACYRLFELAGWNENIYNHLTAKVIEPNGSESFLINPFGLKYGEITASSLVKVSIDGEILNPGTTGDIFGINEAGFVIHSAIHRARPEVQSVMHCHEPAATGVASVKQGYLELAQTSHQIGPVAYHDYHGIVVDRGEQRSLIEDIGDKKILFLRNHGVITAAESIGAAWYLMYQLLKATSIQSHASACALGDTDNLLVPSQQTVKKTFDVMQHKQFSGAAYGVKELSAYMRMLDTRDRSYRQ</sequence>
<feature type="domain" description="Class II aldolase/adducin N-terminal" evidence="1">
    <location>
        <begin position="83"/>
        <end position="268"/>
    </location>
</feature>
<dbReference type="PANTHER" id="PTHR10672">
    <property type="entry name" value="ADDUCIN"/>
    <property type="match status" value="1"/>
</dbReference>
<dbReference type="AlphaFoldDB" id="A0A3M7HJK5"/>
<evidence type="ECO:0000313" key="2">
    <source>
        <dbReference type="EMBL" id="RMZ13296.1"/>
    </source>
</evidence>
<protein>
    <recommendedName>
        <fullName evidence="1">Class II aldolase/adducin N-terminal domain-containing protein</fullName>
    </recommendedName>
</protein>
<dbReference type="GO" id="GO:0005856">
    <property type="term" value="C:cytoskeleton"/>
    <property type="evidence" value="ECO:0007669"/>
    <property type="project" value="TreeGrafter"/>
</dbReference>
<dbReference type="Pfam" id="PF00596">
    <property type="entry name" value="Aldolase_II"/>
    <property type="match status" value="1"/>
</dbReference>
<proteinExistence type="predicted"/>
<dbReference type="InterPro" id="IPR051017">
    <property type="entry name" value="Aldolase-II_Adducin_sf"/>
</dbReference>
<dbReference type="GO" id="GO:0051015">
    <property type="term" value="F:actin filament binding"/>
    <property type="evidence" value="ECO:0007669"/>
    <property type="project" value="TreeGrafter"/>
</dbReference>
<dbReference type="InterPro" id="IPR036409">
    <property type="entry name" value="Aldolase_II/adducin_N_sf"/>
</dbReference>
<dbReference type="EMBL" id="QWIO01000025">
    <property type="protein sequence ID" value="RMZ13296.1"/>
    <property type="molecule type" value="Genomic_DNA"/>
</dbReference>